<dbReference type="InterPro" id="IPR016024">
    <property type="entry name" value="ARM-type_fold"/>
</dbReference>
<accession>B6JZX9</accession>
<keyword evidence="5 7" id="KW-0472">Membrane</keyword>
<dbReference type="InterPro" id="IPR013041">
    <property type="entry name" value="Clathrin_app_Ig-like_sf"/>
</dbReference>
<dbReference type="InterPro" id="IPR002553">
    <property type="entry name" value="Clathrin/coatomer_adapt-like_N"/>
</dbReference>
<organism evidence="10 12">
    <name type="scientific">Schizosaccharomyces japonicus (strain yFS275 / FY16936)</name>
    <name type="common">Fission yeast</name>
    <dbReference type="NCBI Taxonomy" id="402676"/>
    <lineage>
        <taxon>Eukaryota</taxon>
        <taxon>Fungi</taxon>
        <taxon>Dikarya</taxon>
        <taxon>Ascomycota</taxon>
        <taxon>Taphrinomycotina</taxon>
        <taxon>Schizosaccharomycetes</taxon>
        <taxon>Schizosaccharomycetales</taxon>
        <taxon>Schizosaccharomycetaceae</taxon>
        <taxon>Schizosaccharomyces</taxon>
    </lineage>
</organism>
<dbReference type="GO" id="GO:0030122">
    <property type="term" value="C:AP-2 adaptor complex"/>
    <property type="evidence" value="ECO:0000318"/>
    <property type="project" value="GO_Central"/>
</dbReference>
<dbReference type="PIRSF" id="PIRSF037091">
    <property type="entry name" value="AP2_complex_alpha"/>
    <property type="match status" value="1"/>
</dbReference>
<dbReference type="InterPro" id="IPR012295">
    <property type="entry name" value="TBP_dom_sf"/>
</dbReference>
<dbReference type="AlphaFoldDB" id="B6JZX9"/>
<feature type="binding site" evidence="8">
    <location>
        <begin position="52"/>
        <end position="56"/>
    </location>
    <ligand>
        <name>a 1,2-diacyl-sn-glycero-3-phospho-(1D-myo-inositol-3,4,5-trisphosphate)</name>
        <dbReference type="ChEBI" id="CHEBI:57836"/>
    </ligand>
</feature>
<dbReference type="OMA" id="PVLMHRY"/>
<dbReference type="Proteomes" id="UP000001744">
    <property type="component" value="Unassembled WGS sequence"/>
</dbReference>
<dbReference type="SUPFAM" id="SSF49348">
    <property type="entry name" value="Clathrin adaptor appendage domain"/>
    <property type="match status" value="1"/>
</dbReference>
<dbReference type="JaponicusDB" id="SJAG_01167">
    <property type="gene designation" value="apl3"/>
</dbReference>
<reference evidence="10 12" key="1">
    <citation type="journal article" date="2011" name="Science">
        <title>Comparative functional genomics of the fission yeasts.</title>
        <authorList>
            <person name="Rhind N."/>
            <person name="Chen Z."/>
            <person name="Yassour M."/>
            <person name="Thompson D.A."/>
            <person name="Haas B.J."/>
            <person name="Habib N."/>
            <person name="Wapinski I."/>
            <person name="Roy S."/>
            <person name="Lin M.F."/>
            <person name="Heiman D.I."/>
            <person name="Young S.K."/>
            <person name="Furuya K."/>
            <person name="Guo Y."/>
            <person name="Pidoux A."/>
            <person name="Chen H.M."/>
            <person name="Robbertse B."/>
            <person name="Goldberg J.M."/>
            <person name="Aoki K."/>
            <person name="Bayne E.H."/>
            <person name="Berlin A.M."/>
            <person name="Desjardins C.A."/>
            <person name="Dobbs E."/>
            <person name="Dukaj L."/>
            <person name="Fan L."/>
            <person name="FitzGerald M.G."/>
            <person name="French C."/>
            <person name="Gujja S."/>
            <person name="Hansen K."/>
            <person name="Keifenheim D."/>
            <person name="Levin J.Z."/>
            <person name="Mosher R.A."/>
            <person name="Mueller C.A."/>
            <person name="Pfiffner J."/>
            <person name="Priest M."/>
            <person name="Russ C."/>
            <person name="Smialowska A."/>
            <person name="Swoboda P."/>
            <person name="Sykes S.M."/>
            <person name="Vaughn M."/>
            <person name="Vengrova S."/>
            <person name="Yoder R."/>
            <person name="Zeng Q."/>
            <person name="Allshire R."/>
            <person name="Baulcombe D."/>
            <person name="Birren B.W."/>
            <person name="Brown W."/>
            <person name="Ekwall K."/>
            <person name="Kellis M."/>
            <person name="Leatherwood J."/>
            <person name="Levin H."/>
            <person name="Margalit H."/>
            <person name="Martienssen R."/>
            <person name="Nieduszynski C.A."/>
            <person name="Spatafora J.W."/>
            <person name="Friedman N."/>
            <person name="Dalgaard J.Z."/>
            <person name="Baumann P."/>
            <person name="Niki H."/>
            <person name="Regev A."/>
            <person name="Nusbaum C."/>
        </authorList>
    </citation>
    <scope>NUCLEOTIDE SEQUENCE [LARGE SCALE GENOMIC DNA]</scope>
    <source>
        <strain evidence="12">yFS275 / FY16936</strain>
    </source>
</reference>
<dbReference type="SUPFAM" id="SSF55711">
    <property type="entry name" value="Subdomain of clathrin and coatomer appendage domain"/>
    <property type="match status" value="1"/>
</dbReference>
<keyword evidence="6 7" id="KW-0168">Coated pit</keyword>
<dbReference type="eggNOG" id="KOG1077">
    <property type="taxonomic scope" value="Eukaryota"/>
</dbReference>
<dbReference type="GO" id="GO:0032153">
    <property type="term" value="C:cell division site"/>
    <property type="evidence" value="ECO:0007669"/>
    <property type="project" value="EnsemblFungi"/>
</dbReference>
<evidence type="ECO:0000259" key="9">
    <source>
        <dbReference type="SMART" id="SM00809"/>
    </source>
</evidence>
<dbReference type="InterPro" id="IPR017104">
    <property type="entry name" value="AP2_complex_asu"/>
</dbReference>
<dbReference type="InterPro" id="IPR009028">
    <property type="entry name" value="Coatomer/calthrin_app_sub_C"/>
</dbReference>
<dbReference type="GO" id="GO:0072583">
    <property type="term" value="P:clathrin-dependent endocytosis"/>
    <property type="evidence" value="ECO:0000318"/>
    <property type="project" value="GO_Central"/>
</dbReference>
<evidence type="ECO:0000256" key="6">
    <source>
        <dbReference type="ARBA" id="ARBA00023176"/>
    </source>
</evidence>
<keyword evidence="12" id="KW-1185">Reference proteome</keyword>
<dbReference type="OrthoDB" id="28053at2759"/>
<keyword evidence="2 7" id="KW-0813">Transport</keyword>
<feature type="binding site" evidence="8">
    <location>
        <position position="39"/>
    </location>
    <ligand>
        <name>a 1,2-diacyl-sn-glycero-3-phospho-(1D-myo-inositol-3,4,5-trisphosphate)</name>
        <dbReference type="ChEBI" id="CHEBI:57836"/>
    </ligand>
</feature>
<dbReference type="InterPro" id="IPR050840">
    <property type="entry name" value="Adaptor_Complx_Large_Subunit"/>
</dbReference>
<comment type="similarity">
    <text evidence="7">Belongs to the adaptor complexes large subunit family.</text>
</comment>
<keyword evidence="4 7" id="KW-0653">Protein transport</keyword>
<dbReference type="GO" id="GO:0035615">
    <property type="term" value="F:clathrin adaptor activity"/>
    <property type="evidence" value="ECO:0000318"/>
    <property type="project" value="GO_Central"/>
</dbReference>
<dbReference type="GO" id="GO:0051285">
    <property type="term" value="C:cell cortex of cell tip"/>
    <property type="evidence" value="ECO:0007669"/>
    <property type="project" value="EnsemblFungi"/>
</dbReference>
<feature type="domain" description="Clathrin adaptor alpha/beta/gamma-adaptin appendage Ig-like subdomain" evidence="9">
    <location>
        <begin position="638"/>
        <end position="747"/>
    </location>
</feature>
<dbReference type="InterPro" id="IPR011989">
    <property type="entry name" value="ARM-like"/>
</dbReference>
<dbReference type="SUPFAM" id="SSF48371">
    <property type="entry name" value="ARM repeat"/>
    <property type="match status" value="1"/>
</dbReference>
<evidence type="ECO:0000313" key="11">
    <source>
        <dbReference type="JaponicusDB" id="SJAG_01167"/>
    </source>
</evidence>
<dbReference type="Gene3D" id="2.60.40.1230">
    <property type="match status" value="1"/>
</dbReference>
<evidence type="ECO:0000313" key="12">
    <source>
        <dbReference type="Proteomes" id="UP000001744"/>
    </source>
</evidence>
<dbReference type="Gene3D" id="3.30.310.10">
    <property type="entry name" value="TATA-Binding Protein"/>
    <property type="match status" value="1"/>
</dbReference>
<protein>
    <recommendedName>
        <fullName evidence="7">AP-2 complex subunit alpha</fullName>
    </recommendedName>
</protein>
<evidence type="ECO:0000256" key="3">
    <source>
        <dbReference type="ARBA" id="ARBA00022583"/>
    </source>
</evidence>
<dbReference type="SMART" id="SM00809">
    <property type="entry name" value="Alpha_adaptinC2"/>
    <property type="match status" value="1"/>
</dbReference>
<evidence type="ECO:0000313" key="10">
    <source>
        <dbReference type="EMBL" id="EEB06129.1"/>
    </source>
</evidence>
<comment type="function">
    <text evidence="7">Adaptins are components of the adaptor complexes which link clathrin to receptors in coated vesicles. Clathrin-associated protein complexes are believed to interact with the cytoplasmic tails of membrane proteins, leading to their selection and concentration.</text>
</comment>
<evidence type="ECO:0000256" key="1">
    <source>
        <dbReference type="ARBA" id="ARBA00004277"/>
    </source>
</evidence>
<dbReference type="InterPro" id="IPR008152">
    <property type="entry name" value="Clathrin_a/b/g-adaptin_app_Ig"/>
</dbReference>
<dbReference type="GO" id="GO:0006886">
    <property type="term" value="P:intracellular protein transport"/>
    <property type="evidence" value="ECO:0007669"/>
    <property type="project" value="UniProtKB-UniRule"/>
</dbReference>
<proteinExistence type="inferred from homology"/>
<dbReference type="Pfam" id="PF01602">
    <property type="entry name" value="Adaptin_N"/>
    <property type="match status" value="1"/>
</dbReference>
<dbReference type="Gene3D" id="1.25.10.10">
    <property type="entry name" value="Leucine-rich Repeat Variant"/>
    <property type="match status" value="1"/>
</dbReference>
<dbReference type="GeneID" id="7047426"/>
<name>B6JZX9_SCHJY</name>
<evidence type="ECO:0000256" key="7">
    <source>
        <dbReference type="PIRNR" id="PIRNR037091"/>
    </source>
</evidence>
<dbReference type="RefSeq" id="XP_002172422.1">
    <property type="nucleotide sequence ID" value="XM_002172386.1"/>
</dbReference>
<evidence type="ECO:0000256" key="5">
    <source>
        <dbReference type="ARBA" id="ARBA00023136"/>
    </source>
</evidence>
<sequence length="874" mass="99336">MGFNNMKGLNTFITDIRNLRSKEQEEKRVNVELAKIRAKFKGSTLNGYQKKKYICKLLYIYMMGYTVTFGHLESVNLLSSNKVREKQVGYLATAFLLHENHELIKLVINSVKKDLMSTNPIHNSFALNAVANIGGQEMCEAVYVDVHKLLCSPTSESYVRQKAALAMLHIYRKYPHLIHPEWLERLAMMLSDEDLDVSLSVASLMEAIAKQEPAMHGMLFSQAVNRLKNIVFEQAYTPDYLYYAVPCPWLQVRLLRVLIACSPTDDKALQESLHTVLARIISVHVIPSNIQQTNALHAILFDAIRLIYINEPNETLSQNTTKLLSEMIASKETNIRYLSFQLTASLISNGFKMPFLKKHKDLILSSLKYKDVSMRKKSLDLLYAMCDSENSKVIISDLLQTFPYLDTTTREDMVLKISVLTETHSKDSKWYVDVNLQLLRLGGDSVSDEVWKRLIVIIMQRPEIQKYAVTSLFKLLQSDSVYDSLIKIGGYIIGEYGRLISEETGSLPINQYTTIYRKLCTSHSTSTKALLLTTMLKFCNTYPDMKSRIMNIFDKYATMLDPEVQQRACEYRLILRLPNEVLKTVCDEMPPIDEKSQPLRTDLARLSTYSLARTQSMSTENIFRTDALDLSACYPGFARLCWRNEGVLFQDALLQIGVRISVKKEYATVFLYFGSRSATDITSFTSSFLNKSENLEVSSTFSETVLKPKAQIFEEITIALPKGAFEVPVVRVSCVAGVLHSVNLKIPIIITKFMQPVTLDAYTFFHRWGQMGQEREAQLTFALENPKDKLETVKLFKVVIGMQWGICTNVDSIKTNIVGAGIVKLNNSNPGCLLRLEPNYEKDLIRVSVRSTQTDIANCIAKIMQDVLSRSFNA</sequence>
<evidence type="ECO:0000256" key="2">
    <source>
        <dbReference type="ARBA" id="ARBA00022448"/>
    </source>
</evidence>
<evidence type="ECO:0000256" key="4">
    <source>
        <dbReference type="ARBA" id="ARBA00022927"/>
    </source>
</evidence>
<gene>
    <name evidence="11" type="primary">apl3</name>
    <name evidence="10" type="ORF">SJAG_01167</name>
</gene>
<dbReference type="Pfam" id="PF02296">
    <property type="entry name" value="Alpha_adaptin_C"/>
    <property type="match status" value="1"/>
</dbReference>
<evidence type="ECO:0000256" key="8">
    <source>
        <dbReference type="PIRSR" id="PIRSR037091-1"/>
    </source>
</evidence>
<dbReference type="VEuPathDB" id="FungiDB:SJAG_01167"/>
<dbReference type="PANTHER" id="PTHR22780">
    <property type="entry name" value="ADAPTIN, ALPHA/GAMMA/EPSILON"/>
    <property type="match status" value="1"/>
</dbReference>
<dbReference type="EMBL" id="KE651168">
    <property type="protein sequence ID" value="EEB06129.1"/>
    <property type="molecule type" value="Genomic_DNA"/>
</dbReference>
<feature type="binding site" evidence="8">
    <location>
        <position position="48"/>
    </location>
    <ligand>
        <name>a 1,2-diacyl-sn-glycero-3-phospho-(1D-myo-inositol-3,4,5-trisphosphate)</name>
        <dbReference type="ChEBI" id="CHEBI:57836"/>
    </ligand>
</feature>
<comment type="subcellular location">
    <subcellularLocation>
        <location evidence="1">Membrane</location>
        <location evidence="1">Coated pit</location>
        <topology evidence="1">Peripheral membrane protein</topology>
        <orientation evidence="1">Cytoplasmic side</orientation>
    </subcellularLocation>
</comment>
<keyword evidence="3 7" id="KW-0254">Endocytosis</keyword>
<dbReference type="Pfam" id="PF02883">
    <property type="entry name" value="Alpha_adaptinC2"/>
    <property type="match status" value="1"/>
</dbReference>
<dbReference type="HOGENOM" id="CLU_003824_1_0_1"/>
<dbReference type="STRING" id="402676.B6JZX9"/>
<dbReference type="InterPro" id="IPR003164">
    <property type="entry name" value="Clathrin_a-adaptin_app_sub_C"/>
</dbReference>